<dbReference type="InterPro" id="IPR046036">
    <property type="entry name" value="DUF5994"/>
</dbReference>
<dbReference type="AlphaFoldDB" id="A0A543CJC0"/>
<sequence length="167" mass="17687">MKFGSLIRAEDGADVMAPVVTVQTDVHSPALPPASRLSLDPTLKRRGVVDGGWWPSSRDAETELPVLLSLLNARVGVIVRLGVDARDWDDLPHRIAVDGHVVRIGRFADVNHKIIATRGPQDHIMLLVVPPQASTAEAKSALARAASGAHGGTPEEILAAAGIELPN</sequence>
<dbReference type="Pfam" id="PF19457">
    <property type="entry name" value="DUF5994"/>
    <property type="match status" value="1"/>
</dbReference>
<reference evidence="1 2" key="1">
    <citation type="submission" date="2019-06" db="EMBL/GenBank/DDBJ databases">
        <title>Sequencing the genomes of 1000 actinobacteria strains.</title>
        <authorList>
            <person name="Klenk H.-P."/>
        </authorList>
    </citation>
    <scope>NUCLEOTIDE SEQUENCE [LARGE SCALE GENOMIC DNA]</scope>
    <source>
        <strain evidence="1 2">DSM 102200</strain>
    </source>
</reference>
<proteinExistence type="predicted"/>
<dbReference type="Proteomes" id="UP000316096">
    <property type="component" value="Unassembled WGS sequence"/>
</dbReference>
<dbReference type="EMBL" id="VFOZ01000001">
    <property type="protein sequence ID" value="TQL97176.1"/>
    <property type="molecule type" value="Genomic_DNA"/>
</dbReference>
<accession>A0A543CJC0</accession>
<keyword evidence="2" id="KW-1185">Reference proteome</keyword>
<evidence type="ECO:0000313" key="2">
    <source>
        <dbReference type="Proteomes" id="UP000316096"/>
    </source>
</evidence>
<gene>
    <name evidence="1" type="ORF">FB559_2752</name>
</gene>
<evidence type="ECO:0000313" key="1">
    <source>
        <dbReference type="EMBL" id="TQL97176.1"/>
    </source>
</evidence>
<organism evidence="1 2">
    <name type="scientific">Actinoallomurus bryophytorum</name>
    <dbReference type="NCBI Taxonomy" id="1490222"/>
    <lineage>
        <taxon>Bacteria</taxon>
        <taxon>Bacillati</taxon>
        <taxon>Actinomycetota</taxon>
        <taxon>Actinomycetes</taxon>
        <taxon>Streptosporangiales</taxon>
        <taxon>Thermomonosporaceae</taxon>
        <taxon>Actinoallomurus</taxon>
    </lineage>
</organism>
<comment type="caution">
    <text evidence="1">The sequence shown here is derived from an EMBL/GenBank/DDBJ whole genome shotgun (WGS) entry which is preliminary data.</text>
</comment>
<name>A0A543CJC0_9ACTN</name>
<protein>
    <submittedName>
        <fullName evidence="1">Uncharacterized protein</fullName>
    </submittedName>
</protein>